<dbReference type="InterPro" id="IPR036281">
    <property type="entry name" value="SinR/SinI_dimer_dom_sf"/>
</dbReference>
<sequence length="44" mass="5213">MVEMKVRMEGIDIEWLQLILEAKNMGINKEEIKEFFTQNKVGND</sequence>
<dbReference type="Proteomes" id="UP001519293">
    <property type="component" value="Unassembled WGS sequence"/>
</dbReference>
<gene>
    <name evidence="2" type="ORF">J2Z40_002421</name>
</gene>
<reference evidence="2 3" key="1">
    <citation type="submission" date="2021-03" db="EMBL/GenBank/DDBJ databases">
        <title>Genomic Encyclopedia of Type Strains, Phase IV (KMG-IV): sequencing the most valuable type-strain genomes for metagenomic binning, comparative biology and taxonomic classification.</title>
        <authorList>
            <person name="Goeker M."/>
        </authorList>
    </citation>
    <scope>NUCLEOTIDE SEQUENCE [LARGE SCALE GENOMIC DNA]</scope>
    <source>
        <strain evidence="2 3">DSM 26675</strain>
    </source>
</reference>
<evidence type="ECO:0000259" key="1">
    <source>
        <dbReference type="PROSITE" id="PS51500"/>
    </source>
</evidence>
<dbReference type="SUPFAM" id="SSF47406">
    <property type="entry name" value="SinR repressor dimerisation domain-like"/>
    <property type="match status" value="1"/>
</dbReference>
<accession>A0ABS4RG13</accession>
<comment type="caution">
    <text evidence="2">The sequence shown here is derived from an EMBL/GenBank/DDBJ whole genome shotgun (WGS) entry which is preliminary data.</text>
</comment>
<protein>
    <submittedName>
        <fullName evidence="2">Antagonist of SinR</fullName>
    </submittedName>
</protein>
<organism evidence="2 3">
    <name type="scientific">Cytobacillus eiseniae</name>
    <dbReference type="NCBI Taxonomy" id="762947"/>
    <lineage>
        <taxon>Bacteria</taxon>
        <taxon>Bacillati</taxon>
        <taxon>Bacillota</taxon>
        <taxon>Bacilli</taxon>
        <taxon>Bacillales</taxon>
        <taxon>Bacillaceae</taxon>
        <taxon>Cytobacillus</taxon>
    </lineage>
</organism>
<dbReference type="InterPro" id="IPR010981">
    <property type="entry name" value="SinR/SinI_dimer_dom"/>
</dbReference>
<keyword evidence="3" id="KW-1185">Reference proteome</keyword>
<evidence type="ECO:0000313" key="3">
    <source>
        <dbReference type="Proteomes" id="UP001519293"/>
    </source>
</evidence>
<dbReference type="PROSITE" id="PS51500">
    <property type="entry name" value="SIN"/>
    <property type="match status" value="1"/>
</dbReference>
<name>A0ABS4RG13_9BACI</name>
<feature type="domain" description="Sin" evidence="1">
    <location>
        <begin position="2"/>
        <end position="40"/>
    </location>
</feature>
<evidence type="ECO:0000313" key="2">
    <source>
        <dbReference type="EMBL" id="MBP2241848.1"/>
    </source>
</evidence>
<dbReference type="EMBL" id="JAGIKZ010000013">
    <property type="protein sequence ID" value="MBP2241848.1"/>
    <property type="molecule type" value="Genomic_DNA"/>
</dbReference>
<proteinExistence type="predicted"/>
<dbReference type="Pfam" id="PF08671">
    <property type="entry name" value="SinI"/>
    <property type="match status" value="1"/>
</dbReference>